<dbReference type="Pfam" id="PF12576">
    <property type="entry name" value="DUF3754"/>
    <property type="match status" value="1"/>
</dbReference>
<evidence type="ECO:0000256" key="1">
    <source>
        <dbReference type="SAM" id="MobiDB-lite"/>
    </source>
</evidence>
<organism evidence="3 4">
    <name type="scientific">Eucalyptus globulus</name>
    <name type="common">Tasmanian blue gum</name>
    <dbReference type="NCBI Taxonomy" id="34317"/>
    <lineage>
        <taxon>Eukaryota</taxon>
        <taxon>Viridiplantae</taxon>
        <taxon>Streptophyta</taxon>
        <taxon>Embryophyta</taxon>
        <taxon>Tracheophyta</taxon>
        <taxon>Spermatophyta</taxon>
        <taxon>Magnoliopsida</taxon>
        <taxon>eudicotyledons</taxon>
        <taxon>Gunneridae</taxon>
        <taxon>Pentapetalae</taxon>
        <taxon>rosids</taxon>
        <taxon>malvids</taxon>
        <taxon>Myrtales</taxon>
        <taxon>Myrtaceae</taxon>
        <taxon>Myrtoideae</taxon>
        <taxon>Eucalypteae</taxon>
        <taxon>Eucalyptus</taxon>
    </lineage>
</organism>
<dbReference type="InterPro" id="IPR022227">
    <property type="entry name" value="DUF3754"/>
</dbReference>
<feature type="transmembrane region" description="Helical" evidence="2">
    <location>
        <begin position="561"/>
        <end position="580"/>
    </location>
</feature>
<feature type="compositionally biased region" description="Low complexity" evidence="1">
    <location>
        <begin position="13"/>
        <end position="23"/>
    </location>
</feature>
<feature type="region of interest" description="Disordered" evidence="1">
    <location>
        <begin position="55"/>
        <end position="85"/>
    </location>
</feature>
<sequence>MSSCQTLTTIVLPSHRSPASPSSRSRRLPRMSTHPLFPDHRPLHLLLKCHELPVEMEPSSSEKHEADYDDDDDDDDDEAKPERVVRVPRQKYIPVTKAQLLDAILTTSFDDPDEALQFLNVSRCLDAIIHAEHKVVLEDMRADYSIISGFAGKEETVDDGRQSEVVADEMKSGATMSGEEGKIEVEEQFPLMSSTMLKKLVGSSVNSGRKCGGDPSRVAVATRFQRAFMRLLCNAQFEELSASDLMLTSALNTDYLLTLPIYVDWKRASKANAIIYRRGYATERQRGLLLVEKLDYIQSKLLQGILVTISKPLGKLGTWVIEKLKGSYSTEEAKDWTKKFKHWVLEASDLQNSDFLEILDGTFEVGSQLNQELPIWLAAQKAVTRYKGILSSTGPRGRLLRKLLIWTGLVPPMPETPFEFKGDNDESEPYLRPISISRISLSDVWRPVTEKSWTNNVWEVLKTGVSILLSQSILQEAAFQELVLLYNEEVNESDVQGESESLQVKIYEKIPIPDLPVIFPHKRLSFRIIDTVRLDIATVVGLLAYIINYKFEDILSSPSAIFLDAIGISALVIFLIRVVLGYNQTRERYQLLVNRTLYEKTLASGFGSVHFLLDASEQQQYKEALLAYAILLKANQNQIDARQCIGDKCEKFMYDTFKVKVDMPVDKAMDTLMRLGLVSERHINGSASLQAIPCVKAYGALKVRWNSMLS</sequence>
<feature type="compositionally biased region" description="Acidic residues" evidence="1">
    <location>
        <begin position="67"/>
        <end position="79"/>
    </location>
</feature>
<keyword evidence="4" id="KW-1185">Reference proteome</keyword>
<evidence type="ECO:0000313" key="4">
    <source>
        <dbReference type="Proteomes" id="UP001634007"/>
    </source>
</evidence>
<dbReference type="PANTHER" id="PTHR33645:SF2">
    <property type="entry name" value="FAMILY PROTEIN, PUTATIVE (DUF3754)-RELATED"/>
    <property type="match status" value="1"/>
</dbReference>
<reference evidence="3 4" key="1">
    <citation type="submission" date="2024-11" db="EMBL/GenBank/DDBJ databases">
        <title>Chromosome-level genome assembly of Eucalyptus globulus Labill. provides insights into its genome evolution.</title>
        <authorList>
            <person name="Li X."/>
        </authorList>
    </citation>
    <scope>NUCLEOTIDE SEQUENCE [LARGE SCALE GENOMIC DNA]</scope>
    <source>
        <strain evidence="3">CL2024</strain>
        <tissue evidence="3">Fresh tender leaves</tissue>
    </source>
</reference>
<comment type="caution">
    <text evidence="3">The sequence shown here is derived from an EMBL/GenBank/DDBJ whole genome shotgun (WGS) entry which is preliminary data.</text>
</comment>
<evidence type="ECO:0000313" key="3">
    <source>
        <dbReference type="EMBL" id="KAL3737498.1"/>
    </source>
</evidence>
<dbReference type="Proteomes" id="UP001634007">
    <property type="component" value="Unassembled WGS sequence"/>
</dbReference>
<feature type="region of interest" description="Disordered" evidence="1">
    <location>
        <begin position="1"/>
        <end position="39"/>
    </location>
</feature>
<proteinExistence type="predicted"/>
<protein>
    <submittedName>
        <fullName evidence="3">Uncharacterized protein</fullName>
    </submittedName>
</protein>
<accession>A0ABD3KH45</accession>
<evidence type="ECO:0000256" key="2">
    <source>
        <dbReference type="SAM" id="Phobius"/>
    </source>
</evidence>
<dbReference type="PANTHER" id="PTHR33645">
    <property type="entry name" value="AMINOPEPTIDASE (DUF3754)"/>
    <property type="match status" value="1"/>
</dbReference>
<keyword evidence="2" id="KW-0472">Membrane</keyword>
<feature type="compositionally biased region" description="Polar residues" evidence="1">
    <location>
        <begin position="1"/>
        <end position="11"/>
    </location>
</feature>
<keyword evidence="2" id="KW-0812">Transmembrane</keyword>
<dbReference type="AlphaFoldDB" id="A0ABD3KH45"/>
<dbReference type="EMBL" id="JBJKBG010000005">
    <property type="protein sequence ID" value="KAL3737498.1"/>
    <property type="molecule type" value="Genomic_DNA"/>
</dbReference>
<name>A0ABD3KH45_EUCGL</name>
<gene>
    <name evidence="3" type="ORF">ACJRO7_019097</name>
</gene>
<keyword evidence="2" id="KW-1133">Transmembrane helix</keyword>